<feature type="domain" description="DNA methyltransferase 1-associated 1" evidence="8">
    <location>
        <begin position="215"/>
        <end position="272"/>
    </location>
</feature>
<dbReference type="Pfam" id="PF05499">
    <property type="entry name" value="DMAP1"/>
    <property type="match status" value="1"/>
</dbReference>
<keyword evidence="11" id="KW-1185">Reference proteome</keyword>
<evidence type="ECO:0000256" key="5">
    <source>
        <dbReference type="ARBA" id="ARBA00023242"/>
    </source>
</evidence>
<keyword evidence="6" id="KW-0175">Coiled coil</keyword>
<keyword evidence="3" id="KW-0805">Transcription regulation</keyword>
<protein>
    <recommendedName>
        <fullName evidence="12">SWR1-complex protein 4</fullName>
    </recommendedName>
</protein>
<evidence type="ECO:0000259" key="9">
    <source>
        <dbReference type="Pfam" id="PF16282"/>
    </source>
</evidence>
<organism evidence="10 11">
    <name type="scientific">Tetraparma gracilis</name>
    <dbReference type="NCBI Taxonomy" id="2962635"/>
    <lineage>
        <taxon>Eukaryota</taxon>
        <taxon>Sar</taxon>
        <taxon>Stramenopiles</taxon>
        <taxon>Ochrophyta</taxon>
        <taxon>Bolidophyceae</taxon>
        <taxon>Parmales</taxon>
        <taxon>Triparmaceae</taxon>
        <taxon>Tetraparma</taxon>
    </lineage>
</organism>
<evidence type="ECO:0000256" key="4">
    <source>
        <dbReference type="ARBA" id="ARBA00023163"/>
    </source>
</evidence>
<dbReference type="PANTHER" id="PTHR12855:SF10">
    <property type="entry name" value="DNA METHYLTRANSFERASE 1-ASSOCIATED PROTEIN 1"/>
    <property type="match status" value="1"/>
</dbReference>
<dbReference type="Pfam" id="PF16282">
    <property type="entry name" value="SANT_DAMP1_like"/>
    <property type="match status" value="1"/>
</dbReference>
<feature type="domain" description="DAMP1 SANT/Myb-like" evidence="9">
    <location>
        <begin position="48"/>
        <end position="89"/>
    </location>
</feature>
<evidence type="ECO:0000256" key="1">
    <source>
        <dbReference type="ARBA" id="ARBA00004123"/>
    </source>
</evidence>
<keyword evidence="2" id="KW-0156">Chromatin regulator</keyword>
<dbReference type="InterPro" id="IPR008468">
    <property type="entry name" value="DMAP1"/>
</dbReference>
<comment type="subcellular location">
    <subcellularLocation>
        <location evidence="1">Nucleus</location>
    </subcellularLocation>
</comment>
<evidence type="ECO:0000313" key="10">
    <source>
        <dbReference type="EMBL" id="GMI33982.1"/>
    </source>
</evidence>
<dbReference type="Gene3D" id="1.10.10.60">
    <property type="entry name" value="Homeodomain-like"/>
    <property type="match status" value="1"/>
</dbReference>
<keyword evidence="5" id="KW-0539">Nucleus</keyword>
<evidence type="ECO:0000256" key="6">
    <source>
        <dbReference type="SAM" id="Coils"/>
    </source>
</evidence>
<dbReference type="PANTHER" id="PTHR12855">
    <property type="entry name" value="DNA METHYLTRANSFERASE 1-ASSOCIATED PROTEIN 1 FAMILY MEMBER"/>
    <property type="match status" value="1"/>
</dbReference>
<dbReference type="Proteomes" id="UP001165060">
    <property type="component" value="Unassembled WGS sequence"/>
</dbReference>
<comment type="caution">
    <text evidence="10">The sequence shown here is derived from an EMBL/GenBank/DDBJ whole genome shotgun (WGS) entry which is preliminary data.</text>
</comment>
<evidence type="ECO:0000256" key="3">
    <source>
        <dbReference type="ARBA" id="ARBA00023015"/>
    </source>
</evidence>
<evidence type="ECO:0000259" key="8">
    <source>
        <dbReference type="Pfam" id="PF05499"/>
    </source>
</evidence>
<reference evidence="10 11" key="1">
    <citation type="journal article" date="2023" name="Commun. Biol.">
        <title>Genome analysis of Parmales, the sister group of diatoms, reveals the evolutionary specialization of diatoms from phago-mixotrophs to photoautotrophs.</title>
        <authorList>
            <person name="Ban H."/>
            <person name="Sato S."/>
            <person name="Yoshikawa S."/>
            <person name="Yamada K."/>
            <person name="Nakamura Y."/>
            <person name="Ichinomiya M."/>
            <person name="Sato N."/>
            <person name="Blanc-Mathieu R."/>
            <person name="Endo H."/>
            <person name="Kuwata A."/>
            <person name="Ogata H."/>
        </authorList>
    </citation>
    <scope>NUCLEOTIDE SEQUENCE [LARGE SCALE GENOMIC DNA]</scope>
</reference>
<name>A0ABQ6MWG4_9STRA</name>
<feature type="region of interest" description="Disordered" evidence="7">
    <location>
        <begin position="291"/>
        <end position="317"/>
    </location>
</feature>
<sequence length="317" mass="35638">MIVPSTSLDLVSRAGAGGKKTLEGKVTPWVWSSFSNSARSDGALFEHWLMGLCRRFDLRWAIIHDRYKATPARAIEELQHRYYSICSRLTQVRLTLNNAGPVDPANPIITIGTGSSSQSFNLAAESERRKQQEILWRRSKEEEKEDAELRRELKLVEQQLRKLKKNGKSGELIAPPQQQGEGEAPGGMFGRALPAPGLPYLQSARLENPVGANGLSKSLVKKMEMVLRELGIEERPLPTKTVVDYYDHLRKSIITLLTLHKVAAKKETLLHQRKLEIQHLGGDVETDVEVKVKRGQQQQMKRKVGDGGAPQNKKVRR</sequence>
<feature type="coiled-coil region" evidence="6">
    <location>
        <begin position="139"/>
        <end position="166"/>
    </location>
</feature>
<evidence type="ECO:0000313" key="11">
    <source>
        <dbReference type="Proteomes" id="UP001165060"/>
    </source>
</evidence>
<evidence type="ECO:0000256" key="2">
    <source>
        <dbReference type="ARBA" id="ARBA00022853"/>
    </source>
</evidence>
<evidence type="ECO:0008006" key="12">
    <source>
        <dbReference type="Google" id="ProtNLM"/>
    </source>
</evidence>
<dbReference type="EMBL" id="BRYB01000613">
    <property type="protein sequence ID" value="GMI33982.1"/>
    <property type="molecule type" value="Genomic_DNA"/>
</dbReference>
<accession>A0ABQ6MWG4</accession>
<gene>
    <name evidence="10" type="ORF">TeGR_g3778</name>
</gene>
<dbReference type="InterPro" id="IPR027109">
    <property type="entry name" value="Swc4/Dmap1"/>
</dbReference>
<keyword evidence="4" id="KW-0804">Transcription</keyword>
<proteinExistence type="predicted"/>
<feature type="region of interest" description="Disordered" evidence="7">
    <location>
        <begin position="167"/>
        <end position="191"/>
    </location>
</feature>
<evidence type="ECO:0000256" key="7">
    <source>
        <dbReference type="SAM" id="MobiDB-lite"/>
    </source>
</evidence>
<dbReference type="InterPro" id="IPR032563">
    <property type="entry name" value="DAMP1_SANT-like"/>
</dbReference>